<dbReference type="SUPFAM" id="SSF88723">
    <property type="entry name" value="PIN domain-like"/>
    <property type="match status" value="1"/>
</dbReference>
<evidence type="ECO:0000256" key="3">
    <source>
        <dbReference type="ARBA" id="ARBA00022552"/>
    </source>
</evidence>
<dbReference type="InterPro" id="IPR057776">
    <property type="entry name" value="UTP23_sensor"/>
</dbReference>
<comment type="subcellular location">
    <subcellularLocation>
        <location evidence="1">Nucleus</location>
        <location evidence="1">Nucleolus</location>
    </subcellularLocation>
</comment>
<proteinExistence type="inferred from homology"/>
<dbReference type="Pfam" id="PF24779">
    <property type="entry name" value="UTP23_sensor"/>
    <property type="match status" value="1"/>
</dbReference>
<dbReference type="InterPro" id="IPR006984">
    <property type="entry name" value="Fcf1/UTP23"/>
</dbReference>
<evidence type="ECO:0000256" key="5">
    <source>
        <dbReference type="ARBA" id="ARBA00037300"/>
    </source>
</evidence>
<dbReference type="GO" id="GO:0006364">
    <property type="term" value="P:rRNA processing"/>
    <property type="evidence" value="ECO:0007669"/>
    <property type="project" value="UniProtKB-KW"/>
</dbReference>
<feature type="compositionally biased region" description="Basic residues" evidence="8">
    <location>
        <begin position="276"/>
        <end position="287"/>
    </location>
</feature>
<evidence type="ECO:0000256" key="2">
    <source>
        <dbReference type="ARBA" id="ARBA00022517"/>
    </source>
</evidence>
<evidence type="ECO:0000256" key="4">
    <source>
        <dbReference type="ARBA" id="ARBA00023242"/>
    </source>
</evidence>
<keyword evidence="2" id="KW-0690">Ribosome biogenesis</keyword>
<dbReference type="Pfam" id="PF04900">
    <property type="entry name" value="Fcf1"/>
    <property type="match status" value="1"/>
</dbReference>
<comment type="caution">
    <text evidence="10">The sequence shown here is derived from an EMBL/GenBank/DDBJ whole genome shotgun (WGS) entry which is preliminary data.</text>
</comment>
<feature type="compositionally biased region" description="Acidic residues" evidence="8">
    <location>
        <begin position="250"/>
        <end position="261"/>
    </location>
</feature>
<feature type="non-terminal residue" evidence="10">
    <location>
        <position position="1"/>
    </location>
</feature>
<evidence type="ECO:0000256" key="1">
    <source>
        <dbReference type="ARBA" id="ARBA00004604"/>
    </source>
</evidence>
<evidence type="ECO:0000259" key="9">
    <source>
        <dbReference type="Pfam" id="PF24779"/>
    </source>
</evidence>
<evidence type="ECO:0000313" key="10">
    <source>
        <dbReference type="EMBL" id="CAG8753870.1"/>
    </source>
</evidence>
<accession>A0A9N9NN73</accession>
<comment type="function">
    <text evidence="5">Involved in rRNA-processing and ribosome biogenesis.</text>
</comment>
<protein>
    <recommendedName>
        <fullName evidence="7">U three protein 23</fullName>
    </recommendedName>
</protein>
<feature type="region of interest" description="Disordered" evidence="8">
    <location>
        <begin position="244"/>
        <end position="299"/>
    </location>
</feature>
<dbReference type="GO" id="GO:0032040">
    <property type="term" value="C:small-subunit processome"/>
    <property type="evidence" value="ECO:0007669"/>
    <property type="project" value="InterPro"/>
</dbReference>
<gene>
    <name evidence="10" type="ORF">DERYTH_LOCUS17142</name>
</gene>
<evidence type="ECO:0000256" key="8">
    <source>
        <dbReference type="SAM" id="MobiDB-lite"/>
    </source>
</evidence>
<reference evidence="10" key="1">
    <citation type="submission" date="2021-06" db="EMBL/GenBank/DDBJ databases">
        <authorList>
            <person name="Kallberg Y."/>
            <person name="Tangrot J."/>
            <person name="Rosling A."/>
        </authorList>
    </citation>
    <scope>NUCLEOTIDE SEQUENCE</scope>
    <source>
        <strain evidence="10">MA453B</strain>
    </source>
</reference>
<comment type="similarity">
    <text evidence="6">Belongs to the UTP23/FCF1 family. UTP23 subfamily.</text>
</comment>
<organism evidence="10 11">
    <name type="scientific">Dentiscutata erythropus</name>
    <dbReference type="NCBI Taxonomy" id="1348616"/>
    <lineage>
        <taxon>Eukaryota</taxon>
        <taxon>Fungi</taxon>
        <taxon>Fungi incertae sedis</taxon>
        <taxon>Mucoromycota</taxon>
        <taxon>Glomeromycotina</taxon>
        <taxon>Glomeromycetes</taxon>
        <taxon>Diversisporales</taxon>
        <taxon>Gigasporaceae</taxon>
        <taxon>Dentiscutata</taxon>
    </lineage>
</organism>
<dbReference type="FunFam" id="3.40.50.1010:FF:000006">
    <property type="entry name" value="rRNA-processing protein UTP23 homolog"/>
    <property type="match status" value="1"/>
</dbReference>
<evidence type="ECO:0000256" key="7">
    <source>
        <dbReference type="ARBA" id="ARBA00076388"/>
    </source>
</evidence>
<dbReference type="OrthoDB" id="25675at2759"/>
<dbReference type="InterPro" id="IPR029060">
    <property type="entry name" value="PIN-like_dom_sf"/>
</dbReference>
<dbReference type="EMBL" id="CAJVPY010015830">
    <property type="protein sequence ID" value="CAG8753870.1"/>
    <property type="molecule type" value="Genomic_DNA"/>
</dbReference>
<keyword evidence="11" id="KW-1185">Reference proteome</keyword>
<dbReference type="Gene3D" id="3.40.50.1010">
    <property type="entry name" value="5'-nuclease"/>
    <property type="match status" value="1"/>
</dbReference>
<dbReference type="PANTHER" id="PTHR12416">
    <property type="entry name" value="RRNA-PROCESSING PROTEIN UTP23 HOMOLOG"/>
    <property type="match status" value="1"/>
</dbReference>
<keyword evidence="3" id="KW-0698">rRNA processing</keyword>
<evidence type="ECO:0000313" key="11">
    <source>
        <dbReference type="Proteomes" id="UP000789405"/>
    </source>
</evidence>
<dbReference type="AlphaFoldDB" id="A0A9N9NN73"/>
<feature type="domain" description="UTP23 sensor motif region" evidence="9">
    <location>
        <begin position="193"/>
        <end position="212"/>
    </location>
</feature>
<keyword evidence="4" id="KW-0539">Nucleus</keyword>
<evidence type="ECO:0000256" key="6">
    <source>
        <dbReference type="ARBA" id="ARBA00038503"/>
    </source>
</evidence>
<feature type="region of interest" description="Disordered" evidence="8">
    <location>
        <begin position="173"/>
        <end position="227"/>
    </location>
</feature>
<dbReference type="Proteomes" id="UP000789405">
    <property type="component" value="Unassembled WGS sequence"/>
</dbReference>
<sequence length="348" mass="40005">MRPKRTKQYKRLMALYSNSFGFREPYQILVDWNFMQTATRYKMDICKQLCMVLLGNTKQMYTSCTLAEVKKQGKEGLETELALKQFERRRCPHRKPVSSAECLASIIGNDNPHNYCVATQNETLRQQFRVIAGVPLLYINRTVLIVEPPSGVTLEKARNKEIAKTHAPVEELSFLKNANSDTQKKDDESPKPKKIRKGPKQPNSLSCKKKKKKPLPPSSKTQINKKESCSDDFVEYKELADKKRKHSIDIEEDNEHDDEDSTTSNQSKQYEENSVKKKKRKRRRKSKKEANAGSTQSLERQPISKIFCAPTLASPQKETFLFIIIKQLLCSFAPFVLLSINDSPEGRK</sequence>
<feature type="compositionally biased region" description="Basic and acidic residues" evidence="8">
    <location>
        <begin position="182"/>
        <end position="191"/>
    </location>
</feature>
<name>A0A9N9NN73_9GLOM</name>